<feature type="domain" description="PAS" evidence="10">
    <location>
        <begin position="292"/>
        <end position="363"/>
    </location>
</feature>
<dbReference type="InterPro" id="IPR001610">
    <property type="entry name" value="PAC"/>
</dbReference>
<feature type="domain" description="PAC" evidence="11">
    <location>
        <begin position="889"/>
        <end position="941"/>
    </location>
</feature>
<dbReference type="InterPro" id="IPR005467">
    <property type="entry name" value="His_kinase_dom"/>
</dbReference>
<feature type="domain" description="PAC" evidence="11">
    <location>
        <begin position="503"/>
        <end position="556"/>
    </location>
</feature>
<dbReference type="InterPro" id="IPR035965">
    <property type="entry name" value="PAS-like_dom_sf"/>
</dbReference>
<feature type="domain" description="Response regulatory" evidence="9">
    <location>
        <begin position="1517"/>
        <end position="1635"/>
    </location>
</feature>
<dbReference type="Pfam" id="PF00512">
    <property type="entry name" value="HisKA"/>
    <property type="match status" value="1"/>
</dbReference>
<dbReference type="CDD" id="cd00082">
    <property type="entry name" value="HisKA"/>
    <property type="match status" value="1"/>
</dbReference>
<dbReference type="EC" id="2.7.13.3" evidence="2"/>
<evidence type="ECO:0000259" key="9">
    <source>
        <dbReference type="PROSITE" id="PS50110"/>
    </source>
</evidence>
<dbReference type="InterPro" id="IPR003594">
    <property type="entry name" value="HATPase_dom"/>
</dbReference>
<dbReference type="InterPro" id="IPR052162">
    <property type="entry name" value="Sensor_kinase/Photoreceptor"/>
</dbReference>
<name>A0A238X1P8_9FLAO</name>
<dbReference type="PROSITE" id="PS50109">
    <property type="entry name" value="HIS_KIN"/>
    <property type="match status" value="1"/>
</dbReference>
<dbReference type="NCBIfam" id="TIGR00229">
    <property type="entry name" value="sensory_box"/>
    <property type="match status" value="6"/>
</dbReference>
<proteinExistence type="predicted"/>
<dbReference type="SMART" id="SM00388">
    <property type="entry name" value="HisKA"/>
    <property type="match status" value="1"/>
</dbReference>
<dbReference type="SUPFAM" id="SSF55781">
    <property type="entry name" value="GAF domain-like"/>
    <property type="match status" value="1"/>
</dbReference>
<dbReference type="InterPro" id="IPR000700">
    <property type="entry name" value="PAS-assoc_C"/>
</dbReference>
<keyword evidence="13" id="KW-1185">Reference proteome</keyword>
<dbReference type="OrthoDB" id="9811889at2"/>
<reference evidence="13" key="1">
    <citation type="submission" date="2017-06" db="EMBL/GenBank/DDBJ databases">
        <authorList>
            <person name="Varghese N."/>
            <person name="Submissions S."/>
        </authorList>
    </citation>
    <scope>NUCLEOTIDE SEQUENCE [LARGE SCALE GENOMIC DNA]</scope>
    <source>
        <strain evidence="13">DSM 27993</strain>
    </source>
</reference>
<evidence type="ECO:0000259" key="10">
    <source>
        <dbReference type="PROSITE" id="PS50112"/>
    </source>
</evidence>
<dbReference type="Pfam" id="PF02518">
    <property type="entry name" value="HATPase_c"/>
    <property type="match status" value="1"/>
</dbReference>
<dbReference type="SUPFAM" id="SSF52172">
    <property type="entry name" value="CheY-like"/>
    <property type="match status" value="1"/>
</dbReference>
<dbReference type="PANTHER" id="PTHR43304">
    <property type="entry name" value="PHYTOCHROME-LIKE PROTEIN CPH1"/>
    <property type="match status" value="1"/>
</dbReference>
<keyword evidence="7" id="KW-0175">Coiled coil</keyword>
<dbReference type="SMART" id="SM00091">
    <property type="entry name" value="PAS"/>
    <property type="match status" value="6"/>
</dbReference>
<dbReference type="Proteomes" id="UP000198412">
    <property type="component" value="Unassembled WGS sequence"/>
</dbReference>
<dbReference type="InterPro" id="IPR004358">
    <property type="entry name" value="Sig_transdc_His_kin-like_C"/>
</dbReference>
<dbReference type="Gene3D" id="1.10.287.130">
    <property type="match status" value="1"/>
</dbReference>
<dbReference type="SMART" id="SM00387">
    <property type="entry name" value="HATPase_c"/>
    <property type="match status" value="1"/>
</dbReference>
<feature type="coiled-coil region" evidence="7">
    <location>
        <begin position="408"/>
        <end position="438"/>
    </location>
</feature>
<feature type="domain" description="PAS" evidence="10">
    <location>
        <begin position="817"/>
        <end position="887"/>
    </location>
</feature>
<evidence type="ECO:0000256" key="2">
    <source>
        <dbReference type="ARBA" id="ARBA00012438"/>
    </source>
</evidence>
<feature type="domain" description="PAC" evidence="11">
    <location>
        <begin position="367"/>
        <end position="420"/>
    </location>
</feature>
<dbReference type="PROSITE" id="PS50112">
    <property type="entry name" value="PAS"/>
    <property type="match status" value="6"/>
</dbReference>
<dbReference type="InterPro" id="IPR011006">
    <property type="entry name" value="CheY-like_superfamily"/>
</dbReference>
<dbReference type="Pfam" id="PF13426">
    <property type="entry name" value="PAS_9"/>
    <property type="match status" value="4"/>
</dbReference>
<evidence type="ECO:0000256" key="5">
    <source>
        <dbReference type="ARBA" id="ARBA00022777"/>
    </source>
</evidence>
<feature type="domain" description="Histidine kinase" evidence="8">
    <location>
        <begin position="1277"/>
        <end position="1495"/>
    </location>
</feature>
<evidence type="ECO:0000256" key="7">
    <source>
        <dbReference type="SAM" id="Coils"/>
    </source>
</evidence>
<dbReference type="Gene3D" id="2.10.70.100">
    <property type="match status" value="1"/>
</dbReference>
<dbReference type="InterPro" id="IPR013655">
    <property type="entry name" value="PAS_fold_3"/>
</dbReference>
<dbReference type="Pfam" id="PF08447">
    <property type="entry name" value="PAS_3"/>
    <property type="match status" value="3"/>
</dbReference>
<evidence type="ECO:0000256" key="6">
    <source>
        <dbReference type="PROSITE-ProRule" id="PRU00169"/>
    </source>
</evidence>
<feature type="domain" description="PAS" evidence="10">
    <location>
        <begin position="684"/>
        <end position="730"/>
    </location>
</feature>
<feature type="domain" description="PAS" evidence="10">
    <location>
        <begin position="1124"/>
        <end position="1196"/>
    </location>
</feature>
<evidence type="ECO:0000313" key="12">
    <source>
        <dbReference type="EMBL" id="SNR52354.1"/>
    </source>
</evidence>
<accession>A0A238X1P8</accession>
<feature type="coiled-coil region" evidence="7">
    <location>
        <begin position="1243"/>
        <end position="1270"/>
    </location>
</feature>
<feature type="domain" description="PAS" evidence="10">
    <location>
        <begin position="564"/>
        <end position="614"/>
    </location>
</feature>
<comment type="catalytic activity">
    <reaction evidence="1">
        <text>ATP + protein L-histidine = ADP + protein N-phospho-L-histidine.</text>
        <dbReference type="EC" id="2.7.13.3"/>
    </reaction>
</comment>
<dbReference type="SUPFAM" id="SSF55874">
    <property type="entry name" value="ATPase domain of HSP90 chaperone/DNA topoisomerase II/histidine kinase"/>
    <property type="match status" value="1"/>
</dbReference>
<dbReference type="CDD" id="cd17546">
    <property type="entry name" value="REC_hyHK_CKI1_RcsC-like"/>
    <property type="match status" value="1"/>
</dbReference>
<evidence type="ECO:0000256" key="3">
    <source>
        <dbReference type="ARBA" id="ARBA00022553"/>
    </source>
</evidence>
<dbReference type="PRINTS" id="PR00344">
    <property type="entry name" value="BCTRLSENSOR"/>
</dbReference>
<dbReference type="Gene3D" id="3.40.50.2300">
    <property type="match status" value="1"/>
</dbReference>
<dbReference type="SUPFAM" id="SSF55785">
    <property type="entry name" value="PYP-like sensor domain (PAS domain)"/>
    <property type="match status" value="7"/>
</dbReference>
<dbReference type="SMART" id="SM00448">
    <property type="entry name" value="REC"/>
    <property type="match status" value="1"/>
</dbReference>
<feature type="domain" description="PAC" evidence="11">
    <location>
        <begin position="247"/>
        <end position="298"/>
    </location>
</feature>
<protein>
    <recommendedName>
        <fullName evidence="2">histidine kinase</fullName>
        <ecNumber evidence="2">2.7.13.3</ecNumber>
    </recommendedName>
</protein>
<dbReference type="Gene3D" id="3.30.565.10">
    <property type="entry name" value="Histidine kinase-like ATPase, C-terminal domain"/>
    <property type="match status" value="1"/>
</dbReference>
<dbReference type="EMBL" id="FZNX01000002">
    <property type="protein sequence ID" value="SNR52354.1"/>
    <property type="molecule type" value="Genomic_DNA"/>
</dbReference>
<dbReference type="SUPFAM" id="SSF47384">
    <property type="entry name" value="Homodimeric domain of signal transducing histidine kinase"/>
    <property type="match status" value="1"/>
</dbReference>
<dbReference type="GO" id="GO:0000155">
    <property type="term" value="F:phosphorelay sensor kinase activity"/>
    <property type="evidence" value="ECO:0007669"/>
    <property type="project" value="InterPro"/>
</dbReference>
<dbReference type="Pfam" id="PF00072">
    <property type="entry name" value="Response_reg"/>
    <property type="match status" value="1"/>
</dbReference>
<keyword evidence="3 6" id="KW-0597">Phosphoprotein</keyword>
<dbReference type="InterPro" id="IPR036097">
    <property type="entry name" value="HisK_dim/P_sf"/>
</dbReference>
<evidence type="ECO:0000259" key="8">
    <source>
        <dbReference type="PROSITE" id="PS50109"/>
    </source>
</evidence>
<dbReference type="InterPro" id="IPR000014">
    <property type="entry name" value="PAS"/>
</dbReference>
<evidence type="ECO:0000256" key="4">
    <source>
        <dbReference type="ARBA" id="ARBA00022679"/>
    </source>
</evidence>
<dbReference type="InterPro" id="IPR001789">
    <property type="entry name" value="Sig_transdc_resp-reg_receiver"/>
</dbReference>
<evidence type="ECO:0000256" key="1">
    <source>
        <dbReference type="ARBA" id="ARBA00000085"/>
    </source>
</evidence>
<dbReference type="SMART" id="SM00086">
    <property type="entry name" value="PAC"/>
    <property type="match status" value="7"/>
</dbReference>
<organism evidence="12 13">
    <name type="scientific">Lutibacter flavus</name>
    <dbReference type="NCBI Taxonomy" id="691689"/>
    <lineage>
        <taxon>Bacteria</taxon>
        <taxon>Pseudomonadati</taxon>
        <taxon>Bacteroidota</taxon>
        <taxon>Flavobacteriia</taxon>
        <taxon>Flavobacteriales</taxon>
        <taxon>Flavobacteriaceae</taxon>
        <taxon>Lutibacter</taxon>
    </lineage>
</organism>
<keyword evidence="4" id="KW-0808">Transferase</keyword>
<dbReference type="InterPro" id="IPR036890">
    <property type="entry name" value="HATPase_C_sf"/>
</dbReference>
<feature type="modified residue" description="4-aspartylphosphate" evidence="6">
    <location>
        <position position="1570"/>
    </location>
</feature>
<dbReference type="PANTHER" id="PTHR43304:SF1">
    <property type="entry name" value="PAC DOMAIN-CONTAINING PROTEIN"/>
    <property type="match status" value="1"/>
</dbReference>
<evidence type="ECO:0000259" key="11">
    <source>
        <dbReference type="PROSITE" id="PS50113"/>
    </source>
</evidence>
<dbReference type="RefSeq" id="WP_089377755.1">
    <property type="nucleotide sequence ID" value="NZ_FZNX01000002.1"/>
</dbReference>
<dbReference type="PROSITE" id="PS50113">
    <property type="entry name" value="PAC"/>
    <property type="match status" value="6"/>
</dbReference>
<feature type="domain" description="PAC" evidence="11">
    <location>
        <begin position="1200"/>
        <end position="1252"/>
    </location>
</feature>
<feature type="domain" description="PAC" evidence="11">
    <location>
        <begin position="755"/>
        <end position="809"/>
    </location>
</feature>
<gene>
    <name evidence="12" type="ORF">SAMN04488111_1432</name>
</gene>
<dbReference type="CDD" id="cd00130">
    <property type="entry name" value="PAS"/>
    <property type="match status" value="7"/>
</dbReference>
<feature type="domain" description="PAS" evidence="10">
    <location>
        <begin position="193"/>
        <end position="228"/>
    </location>
</feature>
<dbReference type="PROSITE" id="PS50110">
    <property type="entry name" value="RESPONSE_REGULATORY"/>
    <property type="match status" value="1"/>
</dbReference>
<evidence type="ECO:0000313" key="13">
    <source>
        <dbReference type="Proteomes" id="UP000198412"/>
    </source>
</evidence>
<dbReference type="InterPro" id="IPR003661">
    <property type="entry name" value="HisK_dim/P_dom"/>
</dbReference>
<keyword evidence="5" id="KW-0418">Kinase</keyword>
<sequence length="1638" mass="187878">MVNEYIDKTIEFISNNGYKSKEDLFLKKATIFLTELLDVNYVIIDKYSIEEPNIAEIECFYTKKEKKFFPKRPYNLASTPCKNVINKSICSYSSNTKNLFPKDALLTELSIESYIGIPLWNSKNEPIGLIAIMDDEPIVDVKTVEKIIQIIAIKIENILENIIFNDQITIKNIDIEASHKNFEKLSNLTFEGILIHKEGVAIDVNLSFVKMFGYKKEELIGKNVVDLLFDKQFHQQIYNSSKKSHAFPYEIYGIRKDNSIIIVEVESKFIQLGDSKKIRVAAVRDISKRKQAENNLNEAQKIANIGTFVLDIATGFWESTPVLDEILGIDTNFIKNSENTVLFIHPEDQQIVLTDIKDLLENKIEFYNREYRILKYNDKKEGWINTIGKLELDINGNPVKLFGTVQDITFSKNRNRELKNALKKAEESENNLFEAQKIAGLGSYSFDINLDYWSSSIILNNIFGIDSNYNQNFDGWLQLIHPDDREQMTSYLEEDILTNHMFFDKQYRIIRNNDKEIRWVHGFGKLYFDKNGNPIQLIGTIQDITSTIKIQEELQKAKQIAEESEVKFKSLIEQAGDALYLYNFEGKILEINNTSINNTGYSREELLSMNVRDLNVEYLDLEKLKGIWSTLTADKSITIESCHKRKNGTTFPTEIRICAIFLNGEKLIYGLARDISIRKKASEKLKLLSAAVSQSANSIIITDNKGDIEFVNPKFSELTGYTYQEVVGKNPRILNSGTHNERFYENLWSTVLNGNIWQGQIQNKTKSGELLWEQSTITPIKNELGAITNFLAIKVDVTEQKKSEKNLKVAYTKIEKNEDYLNQILQTANEGFWIINGKGETTDVNIKMCSILGYNKEEFIGKSIFTFIDENNNKIFKEQIRLRKKGQSSSYEIELIKKDGNKVICLFNTSPIYDSENNLNGSFALVTNITTLKLASNKLKARNTELNNLSKELFDKNKLLNDSRNRFVNLFDYSPVSLWEEDFFEVKNLIKNKGIKIEGLEEYFNNNHNFLLECISKIKILKVNKNTLNLFGAKDIAELKIHLKNSNTDLSFNVLKKEIVAIASGNANFSCETEFTKTDGTLISAIIKSEIDSDGKAIVSVLDITDIKNTKNQLNKAKLKAEKSDERYRLAVSATGLGIWDWDVISNKTHYSKLYKKQVGYEEDELENKFSTWKDLLHPNDSEAVELKFDNYLKNPVGQYLSEFRLRHKNGSYIWILSMAESIKNEKGEVIRMFGSHRDITIRKKALSKLEKQTAELVKSKEKAEESNRLKTEFLNNMSHEIRTPMNGILGFSEFLSDENLPISKRNYFIKIIQNSGNQLLRVIDDILEISRLETKQVKVIEKPVCLNDLLMELFSIFDIKAKENKIPLYIKTELTDEQSIIYTDKSKLNKIVSNLLENSLKYTNKGNISFGYKLINNKIEIFVKDTGIGINLEKQKIIFERFSQENEETSRTLGGLGLGLSIAKENTELLGGEISVNSIKWQGSTFVVSIPYKPVNINSEIDNVKNNIIETKPKYVILIGEDEEINYLFIEILVSKIFDDNCDILHAKDGVEAVELCNKRADIDFVLMDINMPNMNGFEATKIIRELRPNLPIIAQTAYSSSEDKEKAFSAGCNDFISKPINNKELKTIIDYQLRLN</sequence>
<dbReference type="Gene3D" id="3.30.450.20">
    <property type="entry name" value="PAS domain"/>
    <property type="match status" value="7"/>
</dbReference>